<feature type="domain" description="BPTI/Kunitz inhibitor" evidence="2">
    <location>
        <begin position="1"/>
        <end position="49"/>
    </location>
</feature>
<sequence>MPLDPGNCMAYFPHYGFHEGLQQCVRFAYGGCGGNANRFNSMQECRSVCERKF</sequence>
<reference evidence="3 4" key="1">
    <citation type="submission" date="2018-11" db="EMBL/GenBank/DDBJ databases">
        <authorList>
            <consortium name="Pathogen Informatics"/>
        </authorList>
    </citation>
    <scope>NUCLEOTIDE SEQUENCE [LARGE SCALE GENOMIC DNA]</scope>
</reference>
<dbReference type="InterPro" id="IPR020901">
    <property type="entry name" value="Prtase_inh_Kunz-CS"/>
</dbReference>
<dbReference type="InterPro" id="IPR036880">
    <property type="entry name" value="Kunitz_BPTI_sf"/>
</dbReference>
<keyword evidence="1" id="KW-1015">Disulfide bond</keyword>
<organism evidence="3 4">
    <name type="scientific">Dibothriocephalus latus</name>
    <name type="common">Fish tapeworm</name>
    <name type="synonym">Diphyllobothrium latum</name>
    <dbReference type="NCBI Taxonomy" id="60516"/>
    <lineage>
        <taxon>Eukaryota</taxon>
        <taxon>Metazoa</taxon>
        <taxon>Spiralia</taxon>
        <taxon>Lophotrochozoa</taxon>
        <taxon>Platyhelminthes</taxon>
        <taxon>Cestoda</taxon>
        <taxon>Eucestoda</taxon>
        <taxon>Diphyllobothriidea</taxon>
        <taxon>Diphyllobothriidae</taxon>
        <taxon>Dibothriocephalus</taxon>
    </lineage>
</organism>
<evidence type="ECO:0000313" key="4">
    <source>
        <dbReference type="Proteomes" id="UP000281553"/>
    </source>
</evidence>
<accession>A0A3P7P9K7</accession>
<dbReference type="Gene3D" id="4.10.410.10">
    <property type="entry name" value="Pancreatic trypsin inhibitor Kunitz domain"/>
    <property type="match status" value="1"/>
</dbReference>
<dbReference type="Proteomes" id="UP000281553">
    <property type="component" value="Unassembled WGS sequence"/>
</dbReference>
<dbReference type="SMART" id="SM00131">
    <property type="entry name" value="KU"/>
    <property type="match status" value="1"/>
</dbReference>
<dbReference type="PROSITE" id="PS50279">
    <property type="entry name" value="BPTI_KUNITZ_2"/>
    <property type="match status" value="1"/>
</dbReference>
<dbReference type="EMBL" id="UYRU01095667">
    <property type="protein sequence ID" value="VDN39491.1"/>
    <property type="molecule type" value="Genomic_DNA"/>
</dbReference>
<dbReference type="PANTHER" id="PTHR46751:SF1">
    <property type="entry name" value="WAP FOUR-DISULFIDE CORE DOMAIN PROTEIN 6A"/>
    <property type="match status" value="1"/>
</dbReference>
<dbReference type="FunFam" id="4.10.410.10:FF:000020">
    <property type="entry name" value="Collagen, type VI, alpha 3"/>
    <property type="match status" value="1"/>
</dbReference>
<dbReference type="SUPFAM" id="SSF57362">
    <property type="entry name" value="BPTI-like"/>
    <property type="match status" value="1"/>
</dbReference>
<evidence type="ECO:0000313" key="3">
    <source>
        <dbReference type="EMBL" id="VDN39491.1"/>
    </source>
</evidence>
<dbReference type="PRINTS" id="PR00759">
    <property type="entry name" value="BASICPTASE"/>
</dbReference>
<dbReference type="InterPro" id="IPR051388">
    <property type="entry name" value="Serpin_venom_toxin"/>
</dbReference>
<dbReference type="InterPro" id="IPR002223">
    <property type="entry name" value="Kunitz_BPTI"/>
</dbReference>
<dbReference type="AlphaFoldDB" id="A0A3P7P9K7"/>
<proteinExistence type="predicted"/>
<evidence type="ECO:0000256" key="1">
    <source>
        <dbReference type="ARBA" id="ARBA00023157"/>
    </source>
</evidence>
<dbReference type="Pfam" id="PF00014">
    <property type="entry name" value="Kunitz_BPTI"/>
    <property type="match status" value="1"/>
</dbReference>
<dbReference type="OrthoDB" id="4473401at2759"/>
<gene>
    <name evidence="3" type="ORF">DILT_LOCUS17900</name>
</gene>
<protein>
    <recommendedName>
        <fullName evidence="2">BPTI/Kunitz inhibitor domain-containing protein</fullName>
    </recommendedName>
</protein>
<dbReference type="CDD" id="cd00109">
    <property type="entry name" value="Kunitz-type"/>
    <property type="match status" value="1"/>
</dbReference>
<evidence type="ECO:0000259" key="2">
    <source>
        <dbReference type="PROSITE" id="PS50279"/>
    </source>
</evidence>
<keyword evidence="4" id="KW-1185">Reference proteome</keyword>
<dbReference type="GO" id="GO:0004867">
    <property type="term" value="F:serine-type endopeptidase inhibitor activity"/>
    <property type="evidence" value="ECO:0007669"/>
    <property type="project" value="InterPro"/>
</dbReference>
<name>A0A3P7P9K7_DIBLA</name>
<dbReference type="PANTHER" id="PTHR46751">
    <property type="entry name" value="EPPIN"/>
    <property type="match status" value="1"/>
</dbReference>
<dbReference type="PROSITE" id="PS00280">
    <property type="entry name" value="BPTI_KUNITZ_1"/>
    <property type="match status" value="1"/>
</dbReference>